<dbReference type="InterPro" id="IPR050807">
    <property type="entry name" value="TransReg_Diox_bact_type"/>
</dbReference>
<dbReference type="SUPFAM" id="SSF51182">
    <property type="entry name" value="RmlC-like cupins"/>
    <property type="match status" value="1"/>
</dbReference>
<evidence type="ECO:0000313" key="3">
    <source>
        <dbReference type="Proteomes" id="UP000005940"/>
    </source>
</evidence>
<accession>I2NAX8</accession>
<dbReference type="InterPro" id="IPR001387">
    <property type="entry name" value="Cro/C1-type_HTH"/>
</dbReference>
<dbReference type="EMBL" id="CP029159">
    <property type="protein sequence ID" value="QKM66146.1"/>
    <property type="molecule type" value="Genomic_DNA"/>
</dbReference>
<reference evidence="2 3" key="1">
    <citation type="journal article" date="2012" name="J. Bacteriol.">
        <title>Draft genome of Streptomyces tsukubaensis NRRL 18488, the producer of the clinically important immunosuppressant tacrolimus (FK506).</title>
        <authorList>
            <person name="Barreiro C."/>
            <person name="Prieto C."/>
            <person name="Sola-Landa A."/>
            <person name="Solera E."/>
            <person name="Martinez-Castro M."/>
            <person name="Perez-Redondo R."/>
            <person name="Garcia-Estrada C."/>
            <person name="Aparicio J.F."/>
            <person name="Fernandez-Martinez L.T."/>
            <person name="Santos-Aberturas J."/>
            <person name="Salehi-Najafabadi Z."/>
            <person name="Rodriguez-Garcia A."/>
            <person name="Tauch A."/>
            <person name="Martin J.F."/>
        </authorList>
    </citation>
    <scope>NUCLEOTIDE SEQUENCE [LARGE SCALE GENOMIC DNA]</scope>
    <source>
        <strain evidence="3">DSM 42081 / NBRC 108919 / NRRL 18488 / 9993</strain>
    </source>
</reference>
<evidence type="ECO:0000256" key="1">
    <source>
        <dbReference type="ARBA" id="ARBA00023125"/>
    </source>
</evidence>
<dbReference type="InterPro" id="IPR010982">
    <property type="entry name" value="Lambda_DNA-bd_dom_sf"/>
</dbReference>
<dbReference type="InterPro" id="IPR011051">
    <property type="entry name" value="RmlC_Cupin_sf"/>
</dbReference>
<dbReference type="GO" id="GO:0005829">
    <property type="term" value="C:cytosol"/>
    <property type="evidence" value="ECO:0007669"/>
    <property type="project" value="TreeGrafter"/>
</dbReference>
<dbReference type="PANTHER" id="PTHR46797:SF1">
    <property type="entry name" value="METHYLPHOSPHONATE SYNTHASE"/>
    <property type="match status" value="1"/>
</dbReference>
<dbReference type="CDD" id="cd00093">
    <property type="entry name" value="HTH_XRE"/>
    <property type="match status" value="1"/>
</dbReference>
<dbReference type="SMART" id="SM00530">
    <property type="entry name" value="HTH_XRE"/>
    <property type="match status" value="1"/>
</dbReference>
<dbReference type="CDD" id="cd02209">
    <property type="entry name" value="cupin_XRE_C"/>
    <property type="match status" value="1"/>
</dbReference>
<keyword evidence="1" id="KW-0238">DNA-binding</keyword>
<proteinExistence type="predicted"/>
<dbReference type="PANTHER" id="PTHR46797">
    <property type="entry name" value="HTH-TYPE TRANSCRIPTIONAL REGULATOR"/>
    <property type="match status" value="1"/>
</dbReference>
<dbReference type="Pfam" id="PF01381">
    <property type="entry name" value="HTH_3"/>
    <property type="match status" value="1"/>
</dbReference>
<dbReference type="InterPro" id="IPR014710">
    <property type="entry name" value="RmlC-like_jellyroll"/>
</dbReference>
<dbReference type="InterPro" id="IPR013096">
    <property type="entry name" value="Cupin_2"/>
</dbReference>
<dbReference type="Proteomes" id="UP000005940">
    <property type="component" value="Chromosome"/>
</dbReference>
<dbReference type="RefSeq" id="WP_006344969.1">
    <property type="nucleotide sequence ID" value="NZ_CP029159.1"/>
</dbReference>
<dbReference type="GO" id="GO:0003677">
    <property type="term" value="F:DNA binding"/>
    <property type="evidence" value="ECO:0007669"/>
    <property type="project" value="UniProtKB-KW"/>
</dbReference>
<organism evidence="2 3">
    <name type="scientific">Streptomyces tsukubensis (strain DSM 42081 / NBRC 108919 / NRRL 18488 / 9993)</name>
    <dbReference type="NCBI Taxonomy" id="1114943"/>
    <lineage>
        <taxon>Bacteria</taxon>
        <taxon>Bacillati</taxon>
        <taxon>Actinomycetota</taxon>
        <taxon>Actinomycetes</taxon>
        <taxon>Kitasatosporales</taxon>
        <taxon>Streptomycetaceae</taxon>
        <taxon>Streptomyces</taxon>
    </lineage>
</organism>
<gene>
    <name evidence="2" type="ORF">STSU_002195</name>
</gene>
<evidence type="ECO:0000313" key="2">
    <source>
        <dbReference type="EMBL" id="QKM66146.1"/>
    </source>
</evidence>
<dbReference type="SUPFAM" id="SSF47413">
    <property type="entry name" value="lambda repressor-like DNA-binding domains"/>
    <property type="match status" value="1"/>
</dbReference>
<dbReference type="GO" id="GO:0003700">
    <property type="term" value="F:DNA-binding transcription factor activity"/>
    <property type="evidence" value="ECO:0007669"/>
    <property type="project" value="TreeGrafter"/>
</dbReference>
<dbReference type="AlphaFoldDB" id="I2NAX8"/>
<dbReference type="Gene3D" id="1.10.260.40">
    <property type="entry name" value="lambda repressor-like DNA-binding domains"/>
    <property type="match status" value="1"/>
</dbReference>
<dbReference type="Pfam" id="PF07883">
    <property type="entry name" value="Cupin_2"/>
    <property type="match status" value="1"/>
</dbReference>
<dbReference type="Gene3D" id="2.60.120.10">
    <property type="entry name" value="Jelly Rolls"/>
    <property type="match status" value="1"/>
</dbReference>
<dbReference type="PROSITE" id="PS50943">
    <property type="entry name" value="HTH_CROC1"/>
    <property type="match status" value="1"/>
</dbReference>
<name>I2NAX8_STRT9</name>
<sequence length="194" mass="20804">MKALHPTPSADPVRVGARLRACRKAQGLTIEQVAAATGLTRGFLSRVERDETSPSVTSLVTLCQVLSLPVGSLFEGAETEVIRLDTAPRLNMGGHGVEDRLVTPRAQSKVQVLRSLLEPGAHGGDELYTINCEVEVLHVVSGEVSVRFTDRTESLAAGDTLTFSGREPHTWRNSGPGPAEVTWTFVPAPWSGSH</sequence>
<protein>
    <submittedName>
        <fullName evidence="2">Helix-turn-helix domain-containing protein</fullName>
    </submittedName>
</protein>
<keyword evidence="3" id="KW-1185">Reference proteome</keyword>